<dbReference type="EMBL" id="CP109495">
    <property type="protein sequence ID" value="WUX54272.1"/>
    <property type="molecule type" value="Genomic_DNA"/>
</dbReference>
<dbReference type="GO" id="GO:0032259">
    <property type="term" value="P:methylation"/>
    <property type="evidence" value="ECO:0007669"/>
    <property type="project" value="UniProtKB-KW"/>
</dbReference>
<proteinExistence type="predicted"/>
<keyword evidence="2" id="KW-1185">Reference proteome</keyword>
<dbReference type="SUPFAM" id="SSF53335">
    <property type="entry name" value="S-adenosyl-L-methionine-dependent methyltransferases"/>
    <property type="match status" value="1"/>
</dbReference>
<dbReference type="Pfam" id="PF04672">
    <property type="entry name" value="Methyltransf_19"/>
    <property type="match status" value="1"/>
</dbReference>
<dbReference type="GO" id="GO:0008168">
    <property type="term" value="F:methyltransferase activity"/>
    <property type="evidence" value="ECO:0007669"/>
    <property type="project" value="UniProtKB-KW"/>
</dbReference>
<name>A0ABZ2ABT1_STRNV</name>
<dbReference type="Gene3D" id="3.40.50.150">
    <property type="entry name" value="Vaccinia Virus protein VP39"/>
    <property type="match status" value="1"/>
</dbReference>
<dbReference type="RefSeq" id="WP_329077893.1">
    <property type="nucleotide sequence ID" value="NZ_CP109495.1"/>
</dbReference>
<accession>A0ABZ2ABT1</accession>
<dbReference type="Proteomes" id="UP001432209">
    <property type="component" value="Chromosome"/>
</dbReference>
<evidence type="ECO:0000313" key="1">
    <source>
        <dbReference type="EMBL" id="WUX54272.1"/>
    </source>
</evidence>
<evidence type="ECO:0000313" key="2">
    <source>
        <dbReference type="Proteomes" id="UP001432209"/>
    </source>
</evidence>
<gene>
    <name evidence="1" type="ORF">OG442_23470</name>
</gene>
<keyword evidence="1" id="KW-0489">Methyltransferase</keyword>
<organism evidence="1 2">
    <name type="scientific">Streptomyces niveus</name>
    <name type="common">Streptomyces spheroides</name>
    <dbReference type="NCBI Taxonomy" id="193462"/>
    <lineage>
        <taxon>Bacteria</taxon>
        <taxon>Bacillati</taxon>
        <taxon>Actinomycetota</taxon>
        <taxon>Actinomycetes</taxon>
        <taxon>Kitasatosporales</taxon>
        <taxon>Streptomycetaceae</taxon>
        <taxon>Streptomyces</taxon>
    </lineage>
</organism>
<sequence length="266" mass="27952">MRERDLQPKGPSSAGTWCCLGGGRIYTEADKELADAIGLSFPVVPAAARASRAFLERVVDHTARAGVAQFLDLGTGLPVEPNTHQVAQAVDERARILYVDNDPTVLELGRALLPLGSPEGAVDYLDADVRDVQHVLDAAGEILDLDRPVAVLMLSMLGHVEDPAEACAIAQGYMNAMAPGSYLATCDSVDSPDMRAAAAAYAAGGGPPIHLRTAAQLEPAGAGLEFLAPVGPVNLWHPAEPAPEPAPEPVDQWGFVARKPLEATDR</sequence>
<dbReference type="PIRSF" id="PIRSF017393">
    <property type="entry name" value="MTase_SAV2177"/>
    <property type="match status" value="1"/>
</dbReference>
<protein>
    <submittedName>
        <fullName evidence="1">SAM-dependent methyltransferase</fullName>
    </submittedName>
</protein>
<dbReference type="InterPro" id="IPR029063">
    <property type="entry name" value="SAM-dependent_MTases_sf"/>
</dbReference>
<dbReference type="InterPro" id="IPR006764">
    <property type="entry name" value="SAM_dep_MeTrfase_SAV2177_type"/>
</dbReference>
<keyword evidence="1" id="KW-0808">Transferase</keyword>
<reference evidence="1" key="1">
    <citation type="submission" date="2022-10" db="EMBL/GenBank/DDBJ databases">
        <title>The complete genomes of actinobacterial strains from the NBC collection.</title>
        <authorList>
            <person name="Joergensen T.S."/>
            <person name="Alvarez Arevalo M."/>
            <person name="Sterndorff E.B."/>
            <person name="Faurdal D."/>
            <person name="Vuksanovic O."/>
            <person name="Mourched A.-S."/>
            <person name="Charusanti P."/>
            <person name="Shaw S."/>
            <person name="Blin K."/>
            <person name="Weber T."/>
        </authorList>
    </citation>
    <scope>NUCLEOTIDE SEQUENCE</scope>
    <source>
        <strain evidence="1">NBC_01432</strain>
    </source>
</reference>